<dbReference type="PRINTS" id="PR01414">
    <property type="entry name" value="CCMBBIOGNSIS"/>
</dbReference>
<evidence type="ECO:0000256" key="8">
    <source>
        <dbReference type="ARBA" id="ARBA00022692"/>
    </source>
</evidence>
<feature type="transmembrane region" description="Helical" evidence="13">
    <location>
        <begin position="26"/>
        <end position="47"/>
    </location>
</feature>
<name>A0A2X0R9C3_9PROT</name>
<evidence type="ECO:0000256" key="12">
    <source>
        <dbReference type="PIRNR" id="PIRNR002764"/>
    </source>
</evidence>
<dbReference type="AlphaFoldDB" id="A0A2X0R9C3"/>
<dbReference type="NCBIfam" id="TIGR01190">
    <property type="entry name" value="ccmB"/>
    <property type="match status" value="1"/>
</dbReference>
<sequence>MNQLSLFGLISLVVRRDLVLAMRRRADVLTTLIFFVMVVSLFPLGVGPEMEMLRKMAPGLVWVSALLASMLSLGRMFSADYLDGTLEQMMLAPQSLAIVVLSKILAHWMVSGFPLVIIAPVLGMQFDMSAQALWVLMITLLLGTPILSVIGAAGAALTLGLRGGGALVSLLVLPLCIPVLIFGAGAVESVVSGINAGSNLALLGAILVMALAFMPWITAHALRISLE</sequence>
<dbReference type="GO" id="GO:1903607">
    <property type="term" value="P:cytochrome c biosynthetic process"/>
    <property type="evidence" value="ECO:0007669"/>
    <property type="project" value="TreeGrafter"/>
</dbReference>
<feature type="transmembrane region" description="Helical" evidence="13">
    <location>
        <begin position="97"/>
        <end position="122"/>
    </location>
</feature>
<dbReference type="PANTHER" id="PTHR30070:SF1">
    <property type="entry name" value="CYTOCHROME C BIOGENESIS B-RELATED"/>
    <property type="match status" value="1"/>
</dbReference>
<evidence type="ECO:0000256" key="11">
    <source>
        <dbReference type="ARBA" id="ARBA00023136"/>
    </source>
</evidence>
<evidence type="ECO:0000256" key="9">
    <source>
        <dbReference type="ARBA" id="ARBA00022748"/>
    </source>
</evidence>
<protein>
    <recommendedName>
        <fullName evidence="4 12">Heme exporter protein B</fullName>
    </recommendedName>
</protein>
<proteinExistence type="inferred from homology"/>
<feature type="transmembrane region" description="Helical" evidence="13">
    <location>
        <begin position="59"/>
        <end position="77"/>
    </location>
</feature>
<keyword evidence="7 12" id="KW-0997">Cell inner membrane</keyword>
<feature type="transmembrane region" description="Helical" evidence="13">
    <location>
        <begin position="134"/>
        <end position="159"/>
    </location>
</feature>
<evidence type="ECO:0000256" key="3">
    <source>
        <dbReference type="ARBA" id="ARBA00010544"/>
    </source>
</evidence>
<organism evidence="14">
    <name type="scientific">Candidatus Nitrotoga fabula</name>
    <dbReference type="NCBI Taxonomy" id="2182327"/>
    <lineage>
        <taxon>Bacteria</taxon>
        <taxon>Pseudomonadati</taxon>
        <taxon>Pseudomonadota</taxon>
        <taxon>Betaproteobacteria</taxon>
        <taxon>Nitrosomonadales</taxon>
        <taxon>Gallionellaceae</taxon>
        <taxon>Candidatus Nitrotoga</taxon>
    </lineage>
</organism>
<evidence type="ECO:0000313" key="14">
    <source>
        <dbReference type="EMBL" id="SPS06722.1"/>
    </source>
</evidence>
<dbReference type="Pfam" id="PF03379">
    <property type="entry name" value="CcmB"/>
    <property type="match status" value="1"/>
</dbReference>
<keyword evidence="8 13" id="KW-0812">Transmembrane</keyword>
<keyword evidence="5 12" id="KW-0813">Transport</keyword>
<comment type="similarity">
    <text evidence="3 12">Belongs to the CcmB/CycW/HelB family.</text>
</comment>
<evidence type="ECO:0000256" key="5">
    <source>
        <dbReference type="ARBA" id="ARBA00022448"/>
    </source>
</evidence>
<comment type="subcellular location">
    <subcellularLocation>
        <location evidence="2">Cell inner membrane</location>
        <topology evidence="2">Multi-pass membrane protein</topology>
    </subcellularLocation>
</comment>
<dbReference type="InterPro" id="IPR026031">
    <property type="entry name" value="Cyt_c_CcmB_bac"/>
</dbReference>
<gene>
    <name evidence="14" type="primary">ccmB</name>
    <name evidence="14" type="ORF">NITFAB_2315</name>
</gene>
<evidence type="ECO:0000256" key="10">
    <source>
        <dbReference type="ARBA" id="ARBA00022989"/>
    </source>
</evidence>
<dbReference type="EMBL" id="LS423452">
    <property type="protein sequence ID" value="SPS06722.1"/>
    <property type="molecule type" value="Genomic_DNA"/>
</dbReference>
<evidence type="ECO:0000256" key="4">
    <source>
        <dbReference type="ARBA" id="ARBA00016452"/>
    </source>
</evidence>
<dbReference type="GO" id="GO:0017004">
    <property type="term" value="P:cytochrome complex assembly"/>
    <property type="evidence" value="ECO:0007669"/>
    <property type="project" value="UniProtKB-KW"/>
</dbReference>
<dbReference type="PIRSF" id="PIRSF002764">
    <property type="entry name" value="CcmB"/>
    <property type="match status" value="1"/>
</dbReference>
<keyword evidence="9 12" id="KW-0201">Cytochrome c-type biogenesis</keyword>
<evidence type="ECO:0000256" key="13">
    <source>
        <dbReference type="SAM" id="Phobius"/>
    </source>
</evidence>
<comment type="function">
    <text evidence="1 12">Required for the export of heme to the periplasm for the biogenesis of c-type cytochromes.</text>
</comment>
<evidence type="ECO:0000256" key="2">
    <source>
        <dbReference type="ARBA" id="ARBA00004429"/>
    </source>
</evidence>
<keyword evidence="11 12" id="KW-0472">Membrane</keyword>
<reference evidence="14" key="1">
    <citation type="submission" date="2018-05" db="EMBL/GenBank/DDBJ databases">
        <authorList>
            <person name="Lanie J.A."/>
            <person name="Ng W.-L."/>
            <person name="Kazmierczak K.M."/>
            <person name="Andrzejewski T.M."/>
            <person name="Davidsen T.M."/>
            <person name="Wayne K.J."/>
            <person name="Tettelin H."/>
            <person name="Glass J.I."/>
            <person name="Rusch D."/>
            <person name="Podicherti R."/>
            <person name="Tsui H.-C.T."/>
            <person name="Winkler M.E."/>
        </authorList>
    </citation>
    <scope>NUCLEOTIDE SEQUENCE</scope>
    <source>
        <strain evidence="14">KNB</strain>
    </source>
</reference>
<dbReference type="GO" id="GO:0005886">
    <property type="term" value="C:plasma membrane"/>
    <property type="evidence" value="ECO:0007669"/>
    <property type="project" value="UniProtKB-SubCell"/>
</dbReference>
<accession>A0A2X0R9C3</accession>
<evidence type="ECO:0000256" key="6">
    <source>
        <dbReference type="ARBA" id="ARBA00022475"/>
    </source>
</evidence>
<evidence type="ECO:0000256" key="7">
    <source>
        <dbReference type="ARBA" id="ARBA00022519"/>
    </source>
</evidence>
<evidence type="ECO:0000256" key="1">
    <source>
        <dbReference type="ARBA" id="ARBA00002442"/>
    </source>
</evidence>
<dbReference type="GO" id="GO:0015232">
    <property type="term" value="F:heme transmembrane transporter activity"/>
    <property type="evidence" value="ECO:0007669"/>
    <property type="project" value="InterPro"/>
</dbReference>
<feature type="transmembrane region" description="Helical" evidence="13">
    <location>
        <begin position="165"/>
        <end position="187"/>
    </location>
</feature>
<keyword evidence="6 12" id="KW-1003">Cell membrane</keyword>
<dbReference type="PANTHER" id="PTHR30070">
    <property type="entry name" value="HEME EXPORTER PROTEIN B"/>
    <property type="match status" value="1"/>
</dbReference>
<feature type="transmembrane region" description="Helical" evidence="13">
    <location>
        <begin position="199"/>
        <end position="217"/>
    </location>
</feature>
<keyword evidence="10 13" id="KW-1133">Transmembrane helix</keyword>
<dbReference type="InterPro" id="IPR003544">
    <property type="entry name" value="Cyt_c_biogenesis_CcmB"/>
</dbReference>